<evidence type="ECO:0000256" key="1">
    <source>
        <dbReference type="ARBA" id="ARBA00022630"/>
    </source>
</evidence>
<reference evidence="5 6" key="1">
    <citation type="submission" date="2019-01" db="EMBL/GenBank/DDBJ databases">
        <title>Lactibacter flavus gen. nov., sp. nov., a novel bacterium of the family Propionibacteriaceae isolated from raw milk and dairy products.</title>
        <authorList>
            <person name="Huptas C."/>
            <person name="Wenning M."/>
            <person name="Breitenwieser F."/>
            <person name="Doll E."/>
            <person name="Von Neubeck M."/>
            <person name="Busse H.-J."/>
            <person name="Scherer S."/>
        </authorList>
    </citation>
    <scope>NUCLEOTIDE SEQUENCE [LARGE SCALE GENOMIC DNA]</scope>
    <source>
        <strain evidence="5 6">DSM 22130</strain>
    </source>
</reference>
<dbReference type="EMBL" id="SDMR01000019">
    <property type="protein sequence ID" value="TBT93058.1"/>
    <property type="molecule type" value="Genomic_DNA"/>
</dbReference>
<dbReference type="InterPro" id="IPR050627">
    <property type="entry name" value="Nitroreductase/BluB"/>
</dbReference>
<sequence>MLAEDFSALARQRYSVRDFRPDPIPDAVLDAILGDAAFSPSWSNTRPYCLAVASGERKDRLKDAYVKAFTEALPLQRKEPAAILRATLLRRWPDADYKTWGRYPDALRERSVKVGKGLYTHLGIAREDRAARDAKAQRHLEFHGAPTVGFVFVHEGLMPFAALDAGLMLQTLFLSATAHGLGSCALGVLTTWRHPVDAEFDVPKDYKLITGFLLGYPSEHPVNAFRAEHPPVEQARPR</sequence>
<evidence type="ECO:0000256" key="3">
    <source>
        <dbReference type="ARBA" id="ARBA00023002"/>
    </source>
</evidence>
<protein>
    <submittedName>
        <fullName evidence="5">Nitroreductase</fullName>
    </submittedName>
</protein>
<dbReference type="PANTHER" id="PTHR23026">
    <property type="entry name" value="NADPH NITROREDUCTASE"/>
    <property type="match status" value="1"/>
</dbReference>
<organism evidence="5 6">
    <name type="scientific">Propioniciclava tarda</name>
    <dbReference type="NCBI Taxonomy" id="433330"/>
    <lineage>
        <taxon>Bacteria</taxon>
        <taxon>Bacillati</taxon>
        <taxon>Actinomycetota</taxon>
        <taxon>Actinomycetes</taxon>
        <taxon>Propionibacteriales</taxon>
        <taxon>Propionibacteriaceae</taxon>
        <taxon>Propioniciclava</taxon>
    </lineage>
</organism>
<dbReference type="Gene3D" id="3.40.109.10">
    <property type="entry name" value="NADH Oxidase"/>
    <property type="match status" value="1"/>
</dbReference>
<dbReference type="SUPFAM" id="SSF55469">
    <property type="entry name" value="FMN-dependent nitroreductase-like"/>
    <property type="match status" value="1"/>
</dbReference>
<evidence type="ECO:0000256" key="2">
    <source>
        <dbReference type="ARBA" id="ARBA00022643"/>
    </source>
</evidence>
<feature type="domain" description="Nitroreductase" evidence="4">
    <location>
        <begin position="10"/>
        <end position="216"/>
    </location>
</feature>
<dbReference type="InterPro" id="IPR000415">
    <property type="entry name" value="Nitroreductase-like"/>
</dbReference>
<keyword evidence="3" id="KW-0560">Oxidoreductase</keyword>
<gene>
    <name evidence="5" type="ORF">ET996_12500</name>
</gene>
<dbReference type="Pfam" id="PF00881">
    <property type="entry name" value="Nitroreductase"/>
    <property type="match status" value="1"/>
</dbReference>
<comment type="caution">
    <text evidence="5">The sequence shown here is derived from an EMBL/GenBank/DDBJ whole genome shotgun (WGS) entry which is preliminary data.</text>
</comment>
<dbReference type="CDD" id="cd02136">
    <property type="entry name" value="PnbA_NfnB-like"/>
    <property type="match status" value="1"/>
</dbReference>
<dbReference type="Proteomes" id="UP000291933">
    <property type="component" value="Unassembled WGS sequence"/>
</dbReference>
<dbReference type="InterPro" id="IPR029479">
    <property type="entry name" value="Nitroreductase"/>
</dbReference>
<evidence type="ECO:0000259" key="4">
    <source>
        <dbReference type="Pfam" id="PF00881"/>
    </source>
</evidence>
<keyword evidence="1" id="KW-0285">Flavoprotein</keyword>
<evidence type="ECO:0000313" key="6">
    <source>
        <dbReference type="Proteomes" id="UP000291933"/>
    </source>
</evidence>
<dbReference type="GO" id="GO:0016491">
    <property type="term" value="F:oxidoreductase activity"/>
    <property type="evidence" value="ECO:0007669"/>
    <property type="project" value="UniProtKB-KW"/>
</dbReference>
<name>A0A4V2JSX3_PROTD</name>
<dbReference type="AlphaFoldDB" id="A0A4V2JSX3"/>
<proteinExistence type="predicted"/>
<dbReference type="PANTHER" id="PTHR23026:SF90">
    <property type="entry name" value="IODOTYROSINE DEIODINASE 1"/>
    <property type="match status" value="1"/>
</dbReference>
<dbReference type="OrthoDB" id="9798230at2"/>
<keyword evidence="6" id="KW-1185">Reference proteome</keyword>
<evidence type="ECO:0000313" key="5">
    <source>
        <dbReference type="EMBL" id="TBT93058.1"/>
    </source>
</evidence>
<dbReference type="RefSeq" id="WP_131172897.1">
    <property type="nucleotide sequence ID" value="NZ_FXTL01000020.1"/>
</dbReference>
<keyword evidence="2" id="KW-0288">FMN</keyword>
<accession>A0A4V2JSX3</accession>